<gene>
    <name evidence="2" type="ORF">LTWDN19_20490</name>
</gene>
<dbReference type="Proteomes" id="UP000825100">
    <property type="component" value="Chromosome"/>
</dbReference>
<protein>
    <submittedName>
        <fullName evidence="2">Uncharacterized protein</fullName>
    </submittedName>
</protein>
<keyword evidence="1" id="KW-0472">Membrane</keyword>
<dbReference type="RefSeq" id="WP_221276513.1">
    <property type="nucleotide sequence ID" value="NZ_AP024685.1"/>
</dbReference>
<feature type="transmembrane region" description="Helical" evidence="1">
    <location>
        <begin position="87"/>
        <end position="111"/>
    </location>
</feature>
<evidence type="ECO:0000313" key="2">
    <source>
        <dbReference type="EMBL" id="BCX31482.1"/>
    </source>
</evidence>
<evidence type="ECO:0000256" key="1">
    <source>
        <dbReference type="SAM" id="Phobius"/>
    </source>
</evidence>
<evidence type="ECO:0000313" key="3">
    <source>
        <dbReference type="Proteomes" id="UP000825100"/>
    </source>
</evidence>
<feature type="transmembrane region" description="Helical" evidence="1">
    <location>
        <begin position="5"/>
        <end position="24"/>
    </location>
</feature>
<organism evidence="2 3">
    <name type="scientific">Latilactobacillus curvatus</name>
    <name type="common">Lactobacillus curvatus</name>
    <dbReference type="NCBI Taxonomy" id="28038"/>
    <lineage>
        <taxon>Bacteria</taxon>
        <taxon>Bacillati</taxon>
        <taxon>Bacillota</taxon>
        <taxon>Bacilli</taxon>
        <taxon>Lactobacillales</taxon>
        <taxon>Lactobacillaceae</taxon>
        <taxon>Latilactobacillus</taxon>
    </lineage>
</organism>
<proteinExistence type="predicted"/>
<feature type="transmembrane region" description="Helical" evidence="1">
    <location>
        <begin position="44"/>
        <end position="66"/>
    </location>
</feature>
<accession>A0ABM7QWM8</accession>
<feature type="transmembrane region" description="Helical" evidence="1">
    <location>
        <begin position="123"/>
        <end position="147"/>
    </location>
</feature>
<dbReference type="EMBL" id="AP024685">
    <property type="protein sequence ID" value="BCX31482.1"/>
    <property type="molecule type" value="Genomic_DNA"/>
</dbReference>
<reference evidence="2 3" key="1">
    <citation type="submission" date="2021-05" db="EMBL/GenBank/DDBJ databases">
        <title>Complete Genome Sequence of Latilactobacillus sp. Strain WDN19, a High D-Aspartate-producing Lactic Acid Bacterium Isolated from a Japanese Pickle.</title>
        <authorList>
            <person name="Kajitani K."/>
            <person name="Takahashi S."/>
        </authorList>
    </citation>
    <scope>NUCLEOTIDE SEQUENCE [LARGE SCALE GENOMIC DNA]</scope>
    <source>
        <strain evidence="2 3">WDN19</strain>
    </source>
</reference>
<keyword evidence="1" id="KW-0812">Transmembrane</keyword>
<keyword evidence="1" id="KW-1133">Transmembrane helix</keyword>
<sequence>MKNYLFRYCPYVVGLVVLFILMVLKLKFKLSFNNIEGLESVFESIIGFLSIVIGFYSAFYGMIISMTKSKFMTELRNSKYKDDLPRLLISSLMFSFITLIITILMQVLVHYKNPYITYVYYTWGYLLGIVITYALQTSLLSISMVFYSEPTEKKTKTIKI</sequence>
<keyword evidence="3" id="KW-1185">Reference proteome</keyword>
<name>A0ABM7QWM8_LATCU</name>